<gene>
    <name evidence="2" type="primary">ga27540</name>
    <name evidence="2" type="ORF">PR202_ga27540</name>
</gene>
<name>A0AAV5DH49_ELECO</name>
<evidence type="ECO:0000313" key="3">
    <source>
        <dbReference type="Proteomes" id="UP001054889"/>
    </source>
</evidence>
<dbReference type="InterPro" id="IPR007658">
    <property type="entry name" value="DUF594"/>
</dbReference>
<comment type="caution">
    <text evidence="2">The sequence shown here is derived from an EMBL/GenBank/DDBJ whole genome shotgun (WGS) entry which is preliminary data.</text>
</comment>
<feature type="signal peptide" evidence="1">
    <location>
        <begin position="1"/>
        <end position="19"/>
    </location>
</feature>
<dbReference type="PANTHER" id="PTHR31325">
    <property type="entry name" value="OS01G0798800 PROTEIN-RELATED"/>
    <property type="match status" value="1"/>
</dbReference>
<sequence>MVVASSFLVQITMVDTSVAVAVDDREGQNLGPPWELLVQGVWTFYLGISSLERVDTLGLVMEFMPCVLMMVKVLLKCYAFLKARQSIALGQNPRLIFAYMQQPQLEEASQHVESHADDGEVASPPPLLVVGEEGRHVEKQPCGFARYELTKSSSTGTLKFFWSLLMEDGEPDRIFGLHDPILCSISCIGTNFYNYSYEEEEYFGRWTLFLSPDQVRSVKIPAAVKVCIIDALRNSKNGGLTNGTASLLRNQQVGESFLWACNGKGTSDVILTWHIATAILKVRHPYVADEEQGSGSLPFSDYEITATQLSLGKQLVELEGVGTAWKLLADFWSEMILFATPSDNLKGHAEAIARGGELITLLWVLLFHAGIVNRPGNEGRDTNAAGAV</sequence>
<proteinExistence type="predicted"/>
<dbReference type="EMBL" id="BQKI01000016">
    <property type="protein sequence ID" value="GJN09525.1"/>
    <property type="molecule type" value="Genomic_DNA"/>
</dbReference>
<feature type="chain" id="PRO_5043898958" description="DUF4220 domain-containing protein" evidence="1">
    <location>
        <begin position="20"/>
        <end position="388"/>
    </location>
</feature>
<dbReference type="AlphaFoldDB" id="A0AAV5DH49"/>
<evidence type="ECO:0000313" key="2">
    <source>
        <dbReference type="EMBL" id="GJN09525.1"/>
    </source>
</evidence>
<accession>A0AAV5DH49</accession>
<keyword evidence="3" id="KW-1185">Reference proteome</keyword>
<reference evidence="2" key="2">
    <citation type="submission" date="2021-12" db="EMBL/GenBank/DDBJ databases">
        <title>Resequencing data analysis of finger millet.</title>
        <authorList>
            <person name="Hatakeyama M."/>
            <person name="Aluri S."/>
            <person name="Balachadran M.T."/>
            <person name="Sivarajan S.R."/>
            <person name="Poveda L."/>
            <person name="Shimizu-Inatsugi R."/>
            <person name="Schlapbach R."/>
            <person name="Sreeman S.M."/>
            <person name="Shimizu K.K."/>
        </authorList>
    </citation>
    <scope>NUCLEOTIDE SEQUENCE</scope>
</reference>
<keyword evidence="1" id="KW-0732">Signal</keyword>
<dbReference type="Pfam" id="PF04578">
    <property type="entry name" value="DUF594"/>
    <property type="match status" value="1"/>
</dbReference>
<evidence type="ECO:0008006" key="4">
    <source>
        <dbReference type="Google" id="ProtNLM"/>
    </source>
</evidence>
<reference evidence="2" key="1">
    <citation type="journal article" date="2018" name="DNA Res.">
        <title>Multiple hybrid de novo genome assembly of finger millet, an orphan allotetraploid crop.</title>
        <authorList>
            <person name="Hatakeyama M."/>
            <person name="Aluri S."/>
            <person name="Balachadran M.T."/>
            <person name="Sivarajan S.R."/>
            <person name="Patrignani A."/>
            <person name="Gruter S."/>
            <person name="Poveda L."/>
            <person name="Shimizu-Inatsugi R."/>
            <person name="Baeten J."/>
            <person name="Francoijs K.J."/>
            <person name="Nataraja K.N."/>
            <person name="Reddy Y.A.N."/>
            <person name="Phadnis S."/>
            <person name="Ravikumar R.L."/>
            <person name="Schlapbach R."/>
            <person name="Sreeman S.M."/>
            <person name="Shimizu K.K."/>
        </authorList>
    </citation>
    <scope>NUCLEOTIDE SEQUENCE</scope>
</reference>
<protein>
    <recommendedName>
        <fullName evidence="4">DUF4220 domain-containing protein</fullName>
    </recommendedName>
</protein>
<organism evidence="2 3">
    <name type="scientific">Eleusine coracana subsp. coracana</name>
    <dbReference type="NCBI Taxonomy" id="191504"/>
    <lineage>
        <taxon>Eukaryota</taxon>
        <taxon>Viridiplantae</taxon>
        <taxon>Streptophyta</taxon>
        <taxon>Embryophyta</taxon>
        <taxon>Tracheophyta</taxon>
        <taxon>Spermatophyta</taxon>
        <taxon>Magnoliopsida</taxon>
        <taxon>Liliopsida</taxon>
        <taxon>Poales</taxon>
        <taxon>Poaceae</taxon>
        <taxon>PACMAD clade</taxon>
        <taxon>Chloridoideae</taxon>
        <taxon>Cynodonteae</taxon>
        <taxon>Eleusininae</taxon>
        <taxon>Eleusine</taxon>
    </lineage>
</organism>
<evidence type="ECO:0000256" key="1">
    <source>
        <dbReference type="SAM" id="SignalP"/>
    </source>
</evidence>
<dbReference type="Proteomes" id="UP001054889">
    <property type="component" value="Unassembled WGS sequence"/>
</dbReference>